<dbReference type="InterPro" id="IPR007110">
    <property type="entry name" value="Ig-like_dom"/>
</dbReference>
<dbReference type="InterPro" id="IPR013783">
    <property type="entry name" value="Ig-like_fold"/>
</dbReference>
<reference evidence="4" key="1">
    <citation type="submission" date="2020-09" db="EMBL/GenBank/DDBJ databases">
        <title>Taishania pollutisoli gen. nov., sp. nov., Isolated from Tetrabromobisphenol A-Contaminated Soil.</title>
        <authorList>
            <person name="Chen Q."/>
        </authorList>
    </citation>
    <scope>NUCLEOTIDE SEQUENCE</scope>
    <source>
        <strain evidence="4">CZZ-1</strain>
    </source>
</reference>
<dbReference type="PROSITE" id="PS50835">
    <property type="entry name" value="IG_LIKE"/>
    <property type="match status" value="5"/>
</dbReference>
<gene>
    <name evidence="4" type="ORF">H9Y05_06555</name>
</gene>
<keyword evidence="5" id="KW-1185">Reference proteome</keyword>
<dbReference type="EMBL" id="JACVEL010000003">
    <property type="protein sequence ID" value="MBC9812137.1"/>
    <property type="molecule type" value="Genomic_DNA"/>
</dbReference>
<organism evidence="4 5">
    <name type="scientific">Taishania pollutisoli</name>
    <dbReference type="NCBI Taxonomy" id="2766479"/>
    <lineage>
        <taxon>Bacteria</taxon>
        <taxon>Pseudomonadati</taxon>
        <taxon>Bacteroidota</taxon>
        <taxon>Flavobacteriia</taxon>
        <taxon>Flavobacteriales</taxon>
        <taxon>Crocinitomicaceae</taxon>
        <taxon>Taishania</taxon>
    </lineage>
</organism>
<feature type="domain" description="Ig-like" evidence="3">
    <location>
        <begin position="782"/>
        <end position="882"/>
    </location>
</feature>
<keyword evidence="1 2" id="KW-0732">Signal</keyword>
<sequence length="1397" mass="144563">MLQRIMCLLVFCVVTLLGSAQSRVIQGEYFWDGDPGQGNGTALLATDGNFDQALERLFQTGIDVSSLSQGAHSFSVRIKGSDGNWSNTFRQTIHIDGPLVALTRPFSITQGEYFWDGDPGQGNGTVLLAADGNFNQTLEHLFQTGIDVSSLSQGAHSFSVRIKGSDGTWSNTFRQTIYIDGPLVAITRPFNITQGEYFWDGDPGQGNGTALLAADGNFNQVLEHLFQTGIDVSSLSLGAHSFSVRIKGSDGTWSNDFRQTIYIDGPLVAITRPFRITQGEYFWDGDPGQGNGTALLATDGNFNQVLEQLFQTGIDVSSLSLGVHSFSVRVKGSDGTWSNDFRQTIYIDGPLITITRPFRITQGEYFWDSDPGQGNATPLLATDGNFDSVLENLMKNNIDLSALSLGPHSFAVRVRGVDGSWSPLFKQTVFVECSSPTVPTVTIAPGGTNSCSGTPVQYTATVVNGGTAPTYTWKVNGTATGPNSPVFTSSTLVNGDILTCDLVSNSTCAGTTSVTSNSLTVSLTPSVVPTVSITASPSGPICLGTPVTFNAGITNGGSSPVYVWKVNGSVVGSNNPAYASSALQNGDVVLCELTSNETCAVPAVVASTGITMNVSTIITPTISIATSSTAVCAGSTITFTANSNGGGNAPVYQWKINGNNVGTNANVFSSATLNDGDVVTCELTSSLNCVTAINATSNSITMTVSPTVSTAVTITSSAGSTICSGTSVDFTAVPVNGGTPVYQWMLNGSAVGTNNSTYSTSTLNNGDIVTCNMTSSLTCPVPAVANSNSITMTVNNGAAPTASIVADQGSTICEATSVIFTASVTNGGSTPVYQWMLNGSPVGTNSPTYSNASLTNGNMISCLITSNSPCVNGAVATSNTITMNVSNHVTPAVSVIASATTICAGTAITFSATATNEGTTPTYQWRVNGSNAGTNSNTFSSTTLNNGDIVSCTLTSSLNCVTTSSVVSNNITIEVNPVVTTSVNISSDSGSTICAGTSVTFTAVPTNGGTPVYQWKRNGSPVGTNSSNYTISSLNNGDVVTCEMISSLTCPSPAVATSNSIVMTVNSSSTPTVSIISSEGNSICNGTNVTFTATSTNGGSLPVYQWMLNGAPVGTNSAVYTNSTLTDNDVVSCVLTSNALCPTTLTATSNIITMTVTPGVSSSVFVSSSATNICSGTAVVFTAVPTNGGTPDYQWQVNGSNVGTNSNTFTSSVLTDGATVTCLMTSSLGCVVPATVVSNGIVMEVISVDGTVTVSGNTLTAVQTGATYQWIDCGNGNAPISGATAQTFTPAVNGTYAVVITRNGCTETSDCILVTTVGIEKLDQNNWNVYPNPVSEQLNVTTERAEMIQITDVSGKVVTVEQLKTGHNIIDVNNFAPGVYFIQSKTGREHVKFVKHQ</sequence>
<comment type="caution">
    <text evidence="4">The sequence shown here is derived from an EMBL/GenBank/DDBJ whole genome shotgun (WGS) entry which is preliminary data.</text>
</comment>
<accession>A0A8J6P5F0</accession>
<protein>
    <submittedName>
        <fullName evidence="4">T9SS type A sorting domain-containing protein</fullName>
    </submittedName>
</protein>
<feature type="signal peptide" evidence="2">
    <location>
        <begin position="1"/>
        <end position="22"/>
    </location>
</feature>
<feature type="domain" description="Ig-like" evidence="3">
    <location>
        <begin position="620"/>
        <end position="701"/>
    </location>
</feature>
<dbReference type="InterPro" id="IPR026444">
    <property type="entry name" value="Secre_tail"/>
</dbReference>
<evidence type="ECO:0000259" key="3">
    <source>
        <dbReference type="PROSITE" id="PS50835"/>
    </source>
</evidence>
<dbReference type="NCBIfam" id="TIGR04183">
    <property type="entry name" value="Por_Secre_tail"/>
    <property type="match status" value="1"/>
</dbReference>
<dbReference type="Pfam" id="PF18962">
    <property type="entry name" value="Por_Secre_tail"/>
    <property type="match status" value="1"/>
</dbReference>
<feature type="domain" description="Ig-like" evidence="3">
    <location>
        <begin position="891"/>
        <end position="968"/>
    </location>
</feature>
<evidence type="ECO:0000313" key="5">
    <source>
        <dbReference type="Proteomes" id="UP000652681"/>
    </source>
</evidence>
<proteinExistence type="predicted"/>
<feature type="chain" id="PRO_5035259853" evidence="2">
    <location>
        <begin position="23"/>
        <end position="1397"/>
    </location>
</feature>
<evidence type="ECO:0000256" key="1">
    <source>
        <dbReference type="ARBA" id="ARBA00022729"/>
    </source>
</evidence>
<evidence type="ECO:0000256" key="2">
    <source>
        <dbReference type="SAM" id="SignalP"/>
    </source>
</evidence>
<dbReference type="Gene3D" id="2.60.40.10">
    <property type="entry name" value="Immunoglobulins"/>
    <property type="match status" value="6"/>
</dbReference>
<feature type="domain" description="Ig-like" evidence="3">
    <location>
        <begin position="1071"/>
        <end position="1153"/>
    </location>
</feature>
<name>A0A8J6P5F0_9FLAO</name>
<dbReference type="Proteomes" id="UP000652681">
    <property type="component" value="Unassembled WGS sequence"/>
</dbReference>
<feature type="domain" description="Ig-like" evidence="3">
    <location>
        <begin position="439"/>
        <end position="522"/>
    </location>
</feature>
<evidence type="ECO:0000313" key="4">
    <source>
        <dbReference type="EMBL" id="MBC9812137.1"/>
    </source>
</evidence>